<accession>A0A4R7B128</accession>
<keyword evidence="1" id="KW-0472">Membrane</keyword>
<keyword evidence="3" id="KW-1185">Reference proteome</keyword>
<dbReference type="Pfam" id="PF04341">
    <property type="entry name" value="DUF485"/>
    <property type="match status" value="1"/>
</dbReference>
<keyword evidence="1" id="KW-1133">Transmembrane helix</keyword>
<evidence type="ECO:0000256" key="1">
    <source>
        <dbReference type="SAM" id="Phobius"/>
    </source>
</evidence>
<evidence type="ECO:0000313" key="2">
    <source>
        <dbReference type="EMBL" id="TDR76668.1"/>
    </source>
</evidence>
<evidence type="ECO:0000313" key="3">
    <source>
        <dbReference type="Proteomes" id="UP000295611"/>
    </source>
</evidence>
<feature type="transmembrane region" description="Helical" evidence="1">
    <location>
        <begin position="37"/>
        <end position="55"/>
    </location>
</feature>
<dbReference type="OrthoDB" id="5297034at2"/>
<reference evidence="2 3" key="1">
    <citation type="submission" date="2019-03" db="EMBL/GenBank/DDBJ databases">
        <title>Genomic Encyclopedia of Type Strains, Phase III (KMG-III): the genomes of soil and plant-associated and newly described type strains.</title>
        <authorList>
            <person name="Whitman W."/>
        </authorList>
    </citation>
    <scope>NUCLEOTIDE SEQUENCE [LARGE SCALE GENOMIC DNA]</scope>
    <source>
        <strain evidence="2 3">CECT 8976</strain>
    </source>
</reference>
<dbReference type="EMBL" id="SNZP01000010">
    <property type="protein sequence ID" value="TDR76668.1"/>
    <property type="molecule type" value="Genomic_DNA"/>
</dbReference>
<dbReference type="RefSeq" id="WP_133681909.1">
    <property type="nucleotide sequence ID" value="NZ_SNZP01000010.1"/>
</dbReference>
<organism evidence="2 3">
    <name type="scientific">Paludibacterium purpuratum</name>
    <dbReference type="NCBI Taxonomy" id="1144873"/>
    <lineage>
        <taxon>Bacteria</taxon>
        <taxon>Pseudomonadati</taxon>
        <taxon>Pseudomonadota</taxon>
        <taxon>Betaproteobacteria</taxon>
        <taxon>Neisseriales</taxon>
        <taxon>Chromobacteriaceae</taxon>
        <taxon>Paludibacterium</taxon>
    </lineage>
</organism>
<dbReference type="AlphaFoldDB" id="A0A4R7B128"/>
<name>A0A4R7B128_9NEIS</name>
<comment type="caution">
    <text evidence="2">The sequence shown here is derived from an EMBL/GenBank/DDBJ whole genome shotgun (WGS) entry which is preliminary data.</text>
</comment>
<dbReference type="Proteomes" id="UP000295611">
    <property type="component" value="Unassembled WGS sequence"/>
</dbReference>
<protein>
    <submittedName>
        <fullName evidence="2">Uncharacterized protein DUF485</fullName>
    </submittedName>
</protein>
<proteinExistence type="predicted"/>
<gene>
    <name evidence="2" type="ORF">DFP86_11094</name>
</gene>
<keyword evidence="1" id="KW-0812">Transmembrane</keyword>
<dbReference type="InterPro" id="IPR007436">
    <property type="entry name" value="DUF485"/>
</dbReference>
<sequence>MKSLLLLLLLPIAAFYGAIAFFPSVLAWPCGRLPLSIPLALGLIWLGFLVTLLYVRRANRREGQS</sequence>